<protein>
    <recommendedName>
        <fullName evidence="6">Phosphoribosylglycinamide formyltransferase</fullName>
        <ecNumber evidence="6">2.1.2.2</ecNumber>
    </recommendedName>
    <alternativeName>
        <fullName evidence="6">5'-phosphoribosylglycinamide transformylase</fullName>
    </alternativeName>
    <alternativeName>
        <fullName evidence="6">GAR transformylase</fullName>
        <shortName evidence="6">GART</shortName>
    </alternativeName>
</protein>
<dbReference type="EMBL" id="DYXT01000027">
    <property type="protein sequence ID" value="HJE39066.1"/>
    <property type="molecule type" value="Genomic_DNA"/>
</dbReference>
<feature type="binding site" evidence="6">
    <location>
        <begin position="12"/>
        <end position="14"/>
    </location>
    <ligand>
        <name>N(1)-(5-phospho-beta-D-ribosyl)glycinamide</name>
        <dbReference type="ChEBI" id="CHEBI:143788"/>
    </ligand>
</feature>
<dbReference type="EC" id="2.1.2.2" evidence="6"/>
<name>A0A4Q0UAZ8_9BACT</name>
<comment type="pathway">
    <text evidence="1 6">Purine metabolism; IMP biosynthesis via de novo pathway; N(2)-formyl-N(1)-(5-phospho-D-ribosyl)glycinamide from N(1)-(5-phospho-D-ribosyl)glycinamide (10-formyl THF route): step 1/1.</text>
</comment>
<comment type="caution">
    <text evidence="7">The sequence shown here is derived from an EMBL/GenBank/DDBJ whole genome shotgun (WGS) entry which is preliminary data.</text>
</comment>
<dbReference type="InterPro" id="IPR036477">
    <property type="entry name" value="Formyl_transf_N_sf"/>
</dbReference>
<reference evidence="7" key="1">
    <citation type="journal article" date="2021" name="PeerJ">
        <title>Extensive microbial diversity within the chicken gut microbiome revealed by metagenomics and culture.</title>
        <authorList>
            <person name="Gilroy R."/>
            <person name="Ravi A."/>
            <person name="Getino M."/>
            <person name="Pursley I."/>
            <person name="Horton D.L."/>
            <person name="Alikhan N.F."/>
            <person name="Baker D."/>
            <person name="Gharbi K."/>
            <person name="Hall N."/>
            <person name="Watson M."/>
            <person name="Adriaenssens E.M."/>
            <person name="Foster-Nyarko E."/>
            <person name="Jarju S."/>
            <person name="Secka A."/>
            <person name="Antonio M."/>
            <person name="Oren A."/>
            <person name="Chaudhuri R.R."/>
            <person name="La Ragione R."/>
            <person name="Hildebrand F."/>
            <person name="Pallen M.J."/>
        </authorList>
    </citation>
    <scope>NUCLEOTIDE SEQUENCE</scope>
    <source>
        <strain evidence="7">4100</strain>
    </source>
</reference>
<evidence type="ECO:0000256" key="3">
    <source>
        <dbReference type="ARBA" id="ARBA00022755"/>
    </source>
</evidence>
<evidence type="ECO:0000256" key="1">
    <source>
        <dbReference type="ARBA" id="ARBA00005054"/>
    </source>
</evidence>
<keyword evidence="3 6" id="KW-0658">Purine biosynthesis</keyword>
<feature type="site" description="Raises pKa of active site His" evidence="6">
    <location>
        <position position="146"/>
    </location>
</feature>
<dbReference type="InterPro" id="IPR002376">
    <property type="entry name" value="Formyl_transf_N"/>
</dbReference>
<dbReference type="HAMAP" id="MF_01930">
    <property type="entry name" value="PurN"/>
    <property type="match status" value="1"/>
</dbReference>
<keyword evidence="2 6" id="KW-0808">Transferase</keyword>
<reference evidence="7" key="2">
    <citation type="submission" date="2021-09" db="EMBL/GenBank/DDBJ databases">
        <authorList>
            <person name="Gilroy R."/>
        </authorList>
    </citation>
    <scope>NUCLEOTIDE SEQUENCE</scope>
    <source>
        <strain evidence="7">4100</strain>
    </source>
</reference>
<sequence length="191" mass="21050">MRNIAVFASGSGTNAENIAKSFQADDAARVVVALANKADAGVHERMRNLRIPSLTFDNNVWAEHPEVVMDVLEGYHVDFVALAGFLRQVHPMLVGRYKGRMLNIHPSLLPKFGGRGMYGMRVHRAVIEAAEKESGATVHLVTDVMDDGDIVLQGRVDVSEDETPESLAAKVHEVEMDIYPRAVRMMLGRLS</sequence>
<dbReference type="SUPFAM" id="SSF53328">
    <property type="entry name" value="Formyltransferase"/>
    <property type="match status" value="1"/>
</dbReference>
<dbReference type="GO" id="GO:0005829">
    <property type="term" value="C:cytosol"/>
    <property type="evidence" value="ECO:0007669"/>
    <property type="project" value="TreeGrafter"/>
</dbReference>
<proteinExistence type="inferred from homology"/>
<organism evidence="7 8">
    <name type="scientific">Candidatus Amulumruptor caecigallinarius</name>
    <dbReference type="NCBI Taxonomy" id="2109911"/>
    <lineage>
        <taxon>Bacteria</taxon>
        <taxon>Pseudomonadati</taxon>
        <taxon>Bacteroidota</taxon>
        <taxon>Bacteroidia</taxon>
        <taxon>Bacteroidales</taxon>
        <taxon>Muribaculaceae</taxon>
        <taxon>Candidatus Amulumruptor</taxon>
    </lineage>
</organism>
<dbReference type="GO" id="GO:0004644">
    <property type="term" value="F:phosphoribosylglycinamide formyltransferase activity"/>
    <property type="evidence" value="ECO:0007669"/>
    <property type="project" value="UniProtKB-UniRule"/>
</dbReference>
<evidence type="ECO:0000256" key="4">
    <source>
        <dbReference type="ARBA" id="ARBA00038440"/>
    </source>
</evidence>
<feature type="binding site" evidence="6">
    <location>
        <position position="103"/>
    </location>
    <ligand>
        <name>(6R)-10-formyltetrahydrofolate</name>
        <dbReference type="ChEBI" id="CHEBI:195366"/>
    </ligand>
</feature>
<comment type="catalytic activity">
    <reaction evidence="5 6">
        <text>N(1)-(5-phospho-beta-D-ribosyl)glycinamide + (6R)-10-formyltetrahydrofolate = N(2)-formyl-N(1)-(5-phospho-beta-D-ribosyl)glycinamide + (6S)-5,6,7,8-tetrahydrofolate + H(+)</text>
        <dbReference type="Rhea" id="RHEA:15053"/>
        <dbReference type="ChEBI" id="CHEBI:15378"/>
        <dbReference type="ChEBI" id="CHEBI:57453"/>
        <dbReference type="ChEBI" id="CHEBI:143788"/>
        <dbReference type="ChEBI" id="CHEBI:147286"/>
        <dbReference type="ChEBI" id="CHEBI:195366"/>
        <dbReference type="EC" id="2.1.2.2"/>
    </reaction>
</comment>
<feature type="active site" description="Proton donor" evidence="6">
    <location>
        <position position="105"/>
    </location>
</feature>
<dbReference type="Gene3D" id="3.40.50.170">
    <property type="entry name" value="Formyl transferase, N-terminal domain"/>
    <property type="match status" value="1"/>
</dbReference>
<dbReference type="Proteomes" id="UP000711407">
    <property type="component" value="Unassembled WGS sequence"/>
</dbReference>
<dbReference type="PROSITE" id="PS00373">
    <property type="entry name" value="GART"/>
    <property type="match status" value="1"/>
</dbReference>
<evidence type="ECO:0000313" key="8">
    <source>
        <dbReference type="Proteomes" id="UP000711407"/>
    </source>
</evidence>
<dbReference type="PANTHER" id="PTHR43369:SF2">
    <property type="entry name" value="PHOSPHORIBOSYLGLYCINAMIDE FORMYLTRANSFERASE"/>
    <property type="match status" value="1"/>
</dbReference>
<comment type="caution">
    <text evidence="6">Lacks conserved residue(s) required for the propagation of feature annotation.</text>
</comment>
<gene>
    <name evidence="6" type="primary">purN</name>
    <name evidence="7" type="ORF">K8V47_04840</name>
</gene>
<dbReference type="InterPro" id="IPR004607">
    <property type="entry name" value="GART"/>
</dbReference>
<dbReference type="InterPro" id="IPR001555">
    <property type="entry name" value="GART_AS"/>
</dbReference>
<dbReference type="AlphaFoldDB" id="A0A4Q0UAZ8"/>
<comment type="similarity">
    <text evidence="4 6">Belongs to the GART family.</text>
</comment>
<dbReference type="PANTHER" id="PTHR43369">
    <property type="entry name" value="PHOSPHORIBOSYLGLYCINAMIDE FORMYLTRANSFERASE"/>
    <property type="match status" value="1"/>
</dbReference>
<dbReference type="CDD" id="cd08645">
    <property type="entry name" value="FMT_core_GART"/>
    <property type="match status" value="1"/>
</dbReference>
<comment type="function">
    <text evidence="6">Catalyzes the transfer of a formyl group from 10-formyltetrahydrofolate to 5-phospho-ribosyl-glycinamide (GAR), producing 5-phospho-ribosyl-N-formylglycinamide (FGAR) and tetrahydrofolate.</text>
</comment>
<evidence type="ECO:0000313" key="7">
    <source>
        <dbReference type="EMBL" id="HJE39066.1"/>
    </source>
</evidence>
<accession>A0A4Q0UAZ8</accession>
<evidence type="ECO:0000256" key="5">
    <source>
        <dbReference type="ARBA" id="ARBA00047664"/>
    </source>
</evidence>
<dbReference type="Pfam" id="PF00551">
    <property type="entry name" value="Formyl_trans_N"/>
    <property type="match status" value="1"/>
</dbReference>
<evidence type="ECO:0000256" key="2">
    <source>
        <dbReference type="ARBA" id="ARBA00022679"/>
    </source>
</evidence>
<evidence type="ECO:0000256" key="6">
    <source>
        <dbReference type="HAMAP-Rule" id="MF_01930"/>
    </source>
</evidence>
<dbReference type="GO" id="GO:0006189">
    <property type="term" value="P:'de novo' IMP biosynthetic process"/>
    <property type="evidence" value="ECO:0007669"/>
    <property type="project" value="UniProtKB-UniRule"/>
</dbReference>